<comment type="caution">
    <text evidence="3">The sequence shown here is derived from an EMBL/GenBank/DDBJ whole genome shotgun (WGS) entry which is preliminary data.</text>
</comment>
<evidence type="ECO:0000313" key="3">
    <source>
        <dbReference type="EMBL" id="KAA9008409.1"/>
    </source>
</evidence>
<dbReference type="PANTHER" id="PTHR33164:SF57">
    <property type="entry name" value="MARR-FAMILY TRANSCRIPTIONAL REGULATOR"/>
    <property type="match status" value="1"/>
</dbReference>
<dbReference type="Gene3D" id="1.10.10.10">
    <property type="entry name" value="Winged helix-like DNA-binding domain superfamily/Winged helix DNA-binding domain"/>
    <property type="match status" value="1"/>
</dbReference>
<dbReference type="InterPro" id="IPR000835">
    <property type="entry name" value="HTH_MarR-typ"/>
</dbReference>
<dbReference type="GO" id="GO:0003700">
    <property type="term" value="F:DNA-binding transcription factor activity"/>
    <property type="evidence" value="ECO:0007669"/>
    <property type="project" value="InterPro"/>
</dbReference>
<organism evidence="3 4">
    <name type="scientific">Paenibacillus spiritus</name>
    <dbReference type="NCBI Taxonomy" id="2496557"/>
    <lineage>
        <taxon>Bacteria</taxon>
        <taxon>Bacillati</taxon>
        <taxon>Bacillota</taxon>
        <taxon>Bacilli</taxon>
        <taxon>Bacillales</taxon>
        <taxon>Paenibacillaceae</taxon>
        <taxon>Paenibacillus</taxon>
    </lineage>
</organism>
<dbReference type="GO" id="GO:0003677">
    <property type="term" value="F:DNA binding"/>
    <property type="evidence" value="ECO:0007669"/>
    <property type="project" value="UniProtKB-KW"/>
</dbReference>
<keyword evidence="4" id="KW-1185">Reference proteome</keyword>
<sequence length="143" mass="16381">MAFEQDQLVEEIALSMFRVQKRIISGMSLTKELGLTFPQFSLLTMISKRPGARVVQLAERMDVKSSAVTVMLDRMEAIGLVAREPDEHDRRAVVVNITTKGEQVLREGREQLQTTLSEQLAILKPEELELFASCYRMLERQER</sequence>
<keyword evidence="1" id="KW-0238">DNA-binding</keyword>
<dbReference type="SUPFAM" id="SSF46785">
    <property type="entry name" value="Winged helix' DNA-binding domain"/>
    <property type="match status" value="1"/>
</dbReference>
<evidence type="ECO:0000313" key="4">
    <source>
        <dbReference type="Proteomes" id="UP000367750"/>
    </source>
</evidence>
<gene>
    <name evidence="3" type="ORF">F4V43_01265</name>
</gene>
<feature type="domain" description="HTH marR-type" evidence="2">
    <location>
        <begin position="5"/>
        <end position="140"/>
    </location>
</feature>
<dbReference type="PANTHER" id="PTHR33164">
    <property type="entry name" value="TRANSCRIPTIONAL REGULATOR, MARR FAMILY"/>
    <property type="match status" value="1"/>
</dbReference>
<dbReference type="PRINTS" id="PR00598">
    <property type="entry name" value="HTHMARR"/>
</dbReference>
<proteinExistence type="predicted"/>
<name>A0A5J5GJH7_9BACL</name>
<accession>A0A5J5GJH7</accession>
<dbReference type="RefSeq" id="WP_150456431.1">
    <property type="nucleotide sequence ID" value="NZ_VYKK01000003.1"/>
</dbReference>
<dbReference type="GO" id="GO:0006950">
    <property type="term" value="P:response to stress"/>
    <property type="evidence" value="ECO:0007669"/>
    <property type="project" value="TreeGrafter"/>
</dbReference>
<dbReference type="InterPro" id="IPR039422">
    <property type="entry name" value="MarR/SlyA-like"/>
</dbReference>
<dbReference type="InterPro" id="IPR036390">
    <property type="entry name" value="WH_DNA-bd_sf"/>
</dbReference>
<dbReference type="AlphaFoldDB" id="A0A5J5GJH7"/>
<protein>
    <submittedName>
        <fullName evidence="3">MarR family transcriptional regulator</fullName>
    </submittedName>
</protein>
<dbReference type="Proteomes" id="UP000367750">
    <property type="component" value="Unassembled WGS sequence"/>
</dbReference>
<dbReference type="PROSITE" id="PS50995">
    <property type="entry name" value="HTH_MARR_2"/>
    <property type="match status" value="1"/>
</dbReference>
<dbReference type="Pfam" id="PF01047">
    <property type="entry name" value="MarR"/>
    <property type="match status" value="1"/>
</dbReference>
<dbReference type="InterPro" id="IPR036388">
    <property type="entry name" value="WH-like_DNA-bd_sf"/>
</dbReference>
<evidence type="ECO:0000259" key="2">
    <source>
        <dbReference type="PROSITE" id="PS50995"/>
    </source>
</evidence>
<dbReference type="OrthoDB" id="327696at2"/>
<evidence type="ECO:0000256" key="1">
    <source>
        <dbReference type="ARBA" id="ARBA00023125"/>
    </source>
</evidence>
<reference evidence="3 4" key="1">
    <citation type="submission" date="2019-09" db="EMBL/GenBank/DDBJ databases">
        <title>Bacillus ochoae sp. nov., Paenibacillus whitsoniae sp. nov., Paenibacillus spiritus sp. nov. Isolated from the Mars Exploration Rover during spacecraft assembly.</title>
        <authorList>
            <person name="Seuylemezian A."/>
            <person name="Vaishampayan P."/>
        </authorList>
    </citation>
    <scope>NUCLEOTIDE SEQUENCE [LARGE SCALE GENOMIC DNA]</scope>
    <source>
        <strain evidence="3 4">MER_111</strain>
    </source>
</reference>
<dbReference type="EMBL" id="VYKK01000003">
    <property type="protein sequence ID" value="KAA9008409.1"/>
    <property type="molecule type" value="Genomic_DNA"/>
</dbReference>
<dbReference type="SMART" id="SM00347">
    <property type="entry name" value="HTH_MARR"/>
    <property type="match status" value="1"/>
</dbReference>